<keyword evidence="5 7" id="KW-1133">Transmembrane helix</keyword>
<evidence type="ECO:0000256" key="2">
    <source>
        <dbReference type="ARBA" id="ARBA00022448"/>
    </source>
</evidence>
<dbReference type="PANTHER" id="PTHR36838:SF3">
    <property type="entry name" value="TRANSPORTER AUXIN EFFLUX CARRIER EC FAMILY"/>
    <property type="match status" value="1"/>
</dbReference>
<gene>
    <name evidence="8" type="ordered locus">Dshi_0918</name>
</gene>
<dbReference type="PANTHER" id="PTHR36838">
    <property type="entry name" value="AUXIN EFFLUX CARRIER FAMILY PROTEIN"/>
    <property type="match status" value="1"/>
</dbReference>
<proteinExistence type="predicted"/>
<dbReference type="GO" id="GO:0055085">
    <property type="term" value="P:transmembrane transport"/>
    <property type="evidence" value="ECO:0007669"/>
    <property type="project" value="InterPro"/>
</dbReference>
<dbReference type="InterPro" id="IPR004776">
    <property type="entry name" value="Mem_transp_PIN-like"/>
</dbReference>
<reference evidence="9" key="1">
    <citation type="journal article" date="2010" name="ISME J.">
        <title>The complete genome sequence of the algal symbiont Dinoroseobacter shibae: a hitchhiker's guide to life in the sea.</title>
        <authorList>
            <person name="Wagner-Dobler I."/>
            <person name="Ballhausen B."/>
            <person name="Berger M."/>
            <person name="Brinkhoff T."/>
            <person name="Buchholz I."/>
            <person name="Bunk B."/>
            <person name="Cypionka H."/>
            <person name="Daniel R."/>
            <person name="Drepper T."/>
            <person name="Gerdts G."/>
            <person name="Hahnke S."/>
            <person name="Han C."/>
            <person name="Jahn D."/>
            <person name="Kalhoefer D."/>
            <person name="Kiss H."/>
            <person name="Klenk H.P."/>
            <person name="Kyrpides N."/>
            <person name="Liebl W."/>
            <person name="Liesegang H."/>
            <person name="Meincke L."/>
            <person name="Pati A."/>
            <person name="Petersen J."/>
            <person name="Piekarski T."/>
            <person name="Pommerenke C."/>
            <person name="Pradella S."/>
            <person name="Pukall R."/>
            <person name="Rabus R."/>
            <person name="Stackebrandt E."/>
            <person name="Thole S."/>
            <person name="Thompson L."/>
            <person name="Tielen P."/>
            <person name="Tomasch J."/>
            <person name="von Jan M."/>
            <person name="Wanphrut N."/>
            <person name="Wichels A."/>
            <person name="Zech H."/>
            <person name="Simon M."/>
        </authorList>
    </citation>
    <scope>NUCLEOTIDE SEQUENCE [LARGE SCALE GENOMIC DNA]</scope>
    <source>
        <strain evidence="9">DSM 16493 / NCIMB 14021 / DFL 12</strain>
    </source>
</reference>
<evidence type="ECO:0000256" key="5">
    <source>
        <dbReference type="ARBA" id="ARBA00022989"/>
    </source>
</evidence>
<protein>
    <submittedName>
        <fullName evidence="8">Auxin efflux carrier</fullName>
    </submittedName>
</protein>
<feature type="transmembrane region" description="Helical" evidence="7">
    <location>
        <begin position="257"/>
        <end position="277"/>
    </location>
</feature>
<dbReference type="KEGG" id="dsh:Dshi_0918"/>
<feature type="transmembrane region" description="Helical" evidence="7">
    <location>
        <begin position="95"/>
        <end position="115"/>
    </location>
</feature>
<dbReference type="GO" id="GO:0016020">
    <property type="term" value="C:membrane"/>
    <property type="evidence" value="ECO:0007669"/>
    <property type="project" value="UniProtKB-SubCell"/>
</dbReference>
<name>A8LRV6_DINSH</name>
<feature type="transmembrane region" description="Helical" evidence="7">
    <location>
        <begin position="7"/>
        <end position="26"/>
    </location>
</feature>
<dbReference type="Proteomes" id="UP000006833">
    <property type="component" value="Chromosome"/>
</dbReference>
<feature type="transmembrane region" description="Helical" evidence="7">
    <location>
        <begin position="69"/>
        <end position="88"/>
    </location>
</feature>
<keyword evidence="3" id="KW-1003">Cell membrane</keyword>
<sequence length="310" mass="33055">MTILLEVTLPIFLVLAAGYGAVWAKVFSDENVEALMRFTQNFAIPCLLFLAISTLDLDAVFDWRLLTSYYSGSLASFATGILGARFLFARPMQDAVAIGFCCMFANTVLLGIPILERAHGLPALEPLYAIIAIHAPFGYLVGITTMEIVRASSKNVFVTVGAILKTMSQNALMIGIALGFAVNLSGLMPPAVAIEAIEMIARAGIPAALFGLGGVLFRYKPEGNLREVAFVCLVSLMLHPLVAWAMSRLVFGLDDPMIRAAALTAAMAPGVNTYIFANMYGVAKRVVATAVLAGTALSILLAAFWLSVLP</sequence>
<feature type="transmembrane region" description="Helical" evidence="7">
    <location>
        <begin position="38"/>
        <end position="57"/>
    </location>
</feature>
<organism evidence="8 9">
    <name type="scientific">Dinoroseobacter shibae (strain DSM 16493 / NCIMB 14021 / DFL 12)</name>
    <dbReference type="NCBI Taxonomy" id="398580"/>
    <lineage>
        <taxon>Bacteria</taxon>
        <taxon>Pseudomonadati</taxon>
        <taxon>Pseudomonadota</taxon>
        <taxon>Alphaproteobacteria</taxon>
        <taxon>Rhodobacterales</taxon>
        <taxon>Roseobacteraceae</taxon>
        <taxon>Dinoroseobacter</taxon>
    </lineage>
</organism>
<evidence type="ECO:0000256" key="7">
    <source>
        <dbReference type="SAM" id="Phobius"/>
    </source>
</evidence>
<keyword evidence="9" id="KW-1185">Reference proteome</keyword>
<evidence type="ECO:0000256" key="3">
    <source>
        <dbReference type="ARBA" id="ARBA00022475"/>
    </source>
</evidence>
<dbReference type="HOGENOM" id="CLU_056175_2_1_5"/>
<dbReference type="Pfam" id="PF03547">
    <property type="entry name" value="Mem_trans"/>
    <property type="match status" value="1"/>
</dbReference>
<evidence type="ECO:0000256" key="4">
    <source>
        <dbReference type="ARBA" id="ARBA00022692"/>
    </source>
</evidence>
<dbReference type="STRING" id="398580.Dshi_0918"/>
<dbReference type="AlphaFoldDB" id="A8LRV6"/>
<evidence type="ECO:0000256" key="6">
    <source>
        <dbReference type="ARBA" id="ARBA00023136"/>
    </source>
</evidence>
<feature type="transmembrane region" description="Helical" evidence="7">
    <location>
        <begin position="199"/>
        <end position="217"/>
    </location>
</feature>
<keyword evidence="6 7" id="KW-0472">Membrane</keyword>
<keyword evidence="2" id="KW-0813">Transport</keyword>
<evidence type="ECO:0000256" key="1">
    <source>
        <dbReference type="ARBA" id="ARBA00004141"/>
    </source>
</evidence>
<feature type="transmembrane region" description="Helical" evidence="7">
    <location>
        <begin position="229"/>
        <end position="251"/>
    </location>
</feature>
<keyword evidence="4 7" id="KW-0812">Transmembrane</keyword>
<feature type="transmembrane region" description="Helical" evidence="7">
    <location>
        <begin position="286"/>
        <end position="308"/>
    </location>
</feature>
<dbReference type="OrthoDB" id="9810457at2"/>
<accession>A8LRV6</accession>
<comment type="subcellular location">
    <subcellularLocation>
        <location evidence="1">Membrane</location>
        <topology evidence="1">Multi-pass membrane protein</topology>
    </subcellularLocation>
</comment>
<feature type="transmembrane region" description="Helical" evidence="7">
    <location>
        <begin position="127"/>
        <end position="149"/>
    </location>
</feature>
<dbReference type="eggNOG" id="COG0679">
    <property type="taxonomic scope" value="Bacteria"/>
</dbReference>
<feature type="transmembrane region" description="Helical" evidence="7">
    <location>
        <begin position="170"/>
        <end position="193"/>
    </location>
</feature>
<evidence type="ECO:0000313" key="9">
    <source>
        <dbReference type="Proteomes" id="UP000006833"/>
    </source>
</evidence>
<dbReference type="EMBL" id="CP000830">
    <property type="protein sequence ID" value="ABV92663.1"/>
    <property type="molecule type" value="Genomic_DNA"/>
</dbReference>
<dbReference type="RefSeq" id="WP_012177595.1">
    <property type="nucleotide sequence ID" value="NC_009952.1"/>
</dbReference>
<evidence type="ECO:0000313" key="8">
    <source>
        <dbReference type="EMBL" id="ABV92663.1"/>
    </source>
</evidence>